<feature type="region of interest" description="Disordered" evidence="1">
    <location>
        <begin position="1158"/>
        <end position="1259"/>
    </location>
</feature>
<feature type="region of interest" description="Disordered" evidence="1">
    <location>
        <begin position="1266"/>
        <end position="1285"/>
    </location>
</feature>
<feature type="compositionally biased region" description="Polar residues" evidence="1">
    <location>
        <begin position="906"/>
        <end position="916"/>
    </location>
</feature>
<comment type="caution">
    <text evidence="2">The sequence shown here is derived from an EMBL/GenBank/DDBJ whole genome shotgun (WGS) entry which is preliminary data.</text>
</comment>
<name>A0A8T3AV72_DENNO</name>
<keyword evidence="3" id="KW-1185">Reference proteome</keyword>
<feature type="compositionally biased region" description="Polar residues" evidence="1">
    <location>
        <begin position="1276"/>
        <end position="1285"/>
    </location>
</feature>
<reference evidence="2" key="1">
    <citation type="journal article" date="2022" name="Front. Genet.">
        <title>Chromosome-Scale Assembly of the Dendrobium nobile Genome Provides Insights Into the Molecular Mechanism of the Biosynthesis of the Medicinal Active Ingredient of Dendrobium.</title>
        <authorList>
            <person name="Xu Q."/>
            <person name="Niu S.-C."/>
            <person name="Li K.-L."/>
            <person name="Zheng P.-J."/>
            <person name="Zhang X.-J."/>
            <person name="Jia Y."/>
            <person name="Liu Y."/>
            <person name="Niu Y.-X."/>
            <person name="Yu L.-H."/>
            <person name="Chen D.-F."/>
            <person name="Zhang G.-Q."/>
        </authorList>
    </citation>
    <scope>NUCLEOTIDE SEQUENCE</scope>
    <source>
        <tissue evidence="2">Leaf</tissue>
    </source>
</reference>
<feature type="compositionally biased region" description="Low complexity" evidence="1">
    <location>
        <begin position="1166"/>
        <end position="1175"/>
    </location>
</feature>
<feature type="region of interest" description="Disordered" evidence="1">
    <location>
        <begin position="236"/>
        <end position="272"/>
    </location>
</feature>
<dbReference type="PANTHER" id="PTHR34536">
    <property type="entry name" value="DENTIN SIALOPHOSPHOPROTEIN-LIKE PROTEIN"/>
    <property type="match status" value="1"/>
</dbReference>
<gene>
    <name evidence="2" type="ORF">KFK09_018205</name>
</gene>
<proteinExistence type="predicted"/>
<organism evidence="2 3">
    <name type="scientific">Dendrobium nobile</name>
    <name type="common">Orchid</name>
    <dbReference type="NCBI Taxonomy" id="94219"/>
    <lineage>
        <taxon>Eukaryota</taxon>
        <taxon>Viridiplantae</taxon>
        <taxon>Streptophyta</taxon>
        <taxon>Embryophyta</taxon>
        <taxon>Tracheophyta</taxon>
        <taxon>Spermatophyta</taxon>
        <taxon>Magnoliopsida</taxon>
        <taxon>Liliopsida</taxon>
        <taxon>Asparagales</taxon>
        <taxon>Orchidaceae</taxon>
        <taxon>Epidendroideae</taxon>
        <taxon>Malaxideae</taxon>
        <taxon>Dendrobiinae</taxon>
        <taxon>Dendrobium</taxon>
    </lineage>
</organism>
<feature type="compositionally biased region" description="Low complexity" evidence="1">
    <location>
        <begin position="1085"/>
        <end position="1101"/>
    </location>
</feature>
<dbReference type="PANTHER" id="PTHR34536:SF6">
    <property type="entry name" value="DENTIN SIALOPHOSPHOPROTEIN-LIKE PROTEIN"/>
    <property type="match status" value="1"/>
</dbReference>
<evidence type="ECO:0000313" key="2">
    <source>
        <dbReference type="EMBL" id="KAI0499997.1"/>
    </source>
</evidence>
<dbReference type="OrthoDB" id="1350766at2759"/>
<dbReference type="Proteomes" id="UP000829196">
    <property type="component" value="Unassembled WGS sequence"/>
</dbReference>
<feature type="region of interest" description="Disordered" evidence="1">
    <location>
        <begin position="869"/>
        <end position="923"/>
    </location>
</feature>
<feature type="region of interest" description="Disordered" evidence="1">
    <location>
        <begin position="1082"/>
        <end position="1146"/>
    </location>
</feature>
<sequence length="1427" mass="158585">MIQFCTCYKRIASPLEIPEGQENPKSCKSCGGIISVGKLGGLSRRTWSTMGPEFSGVIDPLLKWKTSSNGKHRALRRARTFTQDNGRKFTAKNKEDIKDFFDEASKKKEDMLVLESEKLGVSVLGQRFSDNLESVPIKKRRFSLLPQSTSHILSSSGFHDHSHGRRLALFQNNQVSLKQDEFGVYSSKSSADKKTSLEDIDEHLDDSADFSGISILAAAACYSSIENGLMDGKGPSVKGHSFEENPSSLRFSESLEGKGHPSQPELGSIPKPSVVTSVAGEALDRETGQVKFDGCKEEHSVGSLQKFSRKRNSVPSLDDRLHWDLNTVMDVWESNDSHDIEHRCQGLDEDEACFGIDKVGLKAADNQNISYCFEKMDGKHANAVAYCDEEKVASPETQGCEPLPEECRFNDAKVTVENAPEKTNPAGGGEKSYVFTRNTYPIEGIAQSDKVLSTKVVDVSGKDKYETDNVNFSVEVDTHNTLPSLISAGNVTLGLTMNASDPFSEDKNVNEMFQGDSLSIATLDSCNDHSRECHPAYLGKSNQLRSPPAEKHQSLLADVVSITLQKSPAGQLDQSTSGIINHGDENISQVSLDGSSSKSMTTYGLLADETAYIDEFGKAYANSNQSIVHFNFRGISDNEHLLSRNTCSNQYKESSADLKVAECKSSILSGDCLNASTAVPIHTSPKFPNSISEGSMLERNAIPLADEILISHEEYRTPVDGHVRRSVKDSLKEHFDSGHFSDPRPVDTDHAIGLEKFEFLGEDDSQYEDGELRESVLNSWGEDGVEELETEHVDYGSDCREADFFEADSDFCSQSDLVVVTTECKHEGKLVSTFSDGDKLRVTEDELQPKCFQKHSLVKDASNVTYGEGDARENLDVTDASELPATDENRLVKSNIPTDRSDDPGKSSQPDSSRMKSSGWDKFPRREVAAVDSPWNHDSASVTASVNGEYSRKKAVSSLKRDSYSRLERSKSSEASCRKEVSYTMENKKLDRFDLNAERSTNGSRSIGRNKLPFRSHDRGRVEYWVGSPDHHSSCRFDPSGYYSSPNFAPSGARNAAAAAVAKVESNGFVVAPDGTIVRAGSMGSGPNLSSRSINSSSHLQSTRRGSTMESDGAFDMSSEPSNSTREVSPDRFFNVGRGRPSRRGSRLISLGHRNMYQAPIPLQPPSSRRQQSFSPHRRPIHFSREHTRSPSRSKTRSPHTWTSPRGRDNGRISGVHDTRRQSRSPQNFKTQRRMPRQRSPPLAEELASYSPSSRGHSRWFDSERILQGQPRCPTGRSSSARIFSQSDRFDHIDSRGRAKPEEYYQPVYSERFHEYDGYGRDDGSKGRSNRYELLHSEGHGNMKCFGYGENGIRAHSLHRKASGFQRRESPMTFDRSIDAQRKDPHRRIKGEMVHFRRGRDVKLNAEFNSFGVEDSTNDMALQRRPS</sequence>
<dbReference type="EMBL" id="JAGYWB010000013">
    <property type="protein sequence ID" value="KAI0499997.1"/>
    <property type="molecule type" value="Genomic_DNA"/>
</dbReference>
<accession>A0A8T3AV72</accession>
<feature type="compositionally biased region" description="Basic and acidic residues" evidence="1">
    <location>
        <begin position="1206"/>
        <end position="1221"/>
    </location>
</feature>
<protein>
    <submittedName>
        <fullName evidence="2">Uncharacterized protein</fullName>
    </submittedName>
</protein>
<evidence type="ECO:0000313" key="3">
    <source>
        <dbReference type="Proteomes" id="UP000829196"/>
    </source>
</evidence>
<evidence type="ECO:0000256" key="1">
    <source>
        <dbReference type="SAM" id="MobiDB-lite"/>
    </source>
</evidence>